<dbReference type="InterPro" id="IPR019861">
    <property type="entry name" value="PorP/SprF_Bacteroidetes"/>
</dbReference>
<evidence type="ECO:0000313" key="2">
    <source>
        <dbReference type="EMBL" id="MFC6098127.1"/>
    </source>
</evidence>
<organism evidence="2 3">
    <name type="scientific">Flavobacterium qiangtangense</name>
    <dbReference type="NCBI Taxonomy" id="1442595"/>
    <lineage>
        <taxon>Bacteria</taxon>
        <taxon>Pseudomonadati</taxon>
        <taxon>Bacteroidota</taxon>
        <taxon>Flavobacteriia</taxon>
        <taxon>Flavobacteriales</taxon>
        <taxon>Flavobacteriaceae</taxon>
        <taxon>Flavobacterium</taxon>
    </lineage>
</organism>
<feature type="non-terminal residue" evidence="2">
    <location>
        <position position="69"/>
    </location>
</feature>
<evidence type="ECO:0000256" key="1">
    <source>
        <dbReference type="SAM" id="SignalP"/>
    </source>
</evidence>
<proteinExistence type="predicted"/>
<dbReference type="RefSeq" id="WP_379793122.1">
    <property type="nucleotide sequence ID" value="NZ_JBHSQB010000018.1"/>
</dbReference>
<comment type="caution">
    <text evidence="2">The sequence shown here is derived from an EMBL/GenBank/DDBJ whole genome shotgun (WGS) entry which is preliminary data.</text>
</comment>
<dbReference type="Proteomes" id="UP001596287">
    <property type="component" value="Unassembled WGS sequence"/>
</dbReference>
<protein>
    <submittedName>
        <fullName evidence="2">Type IX secretion system membrane protein PorP/SprF</fullName>
    </submittedName>
</protein>
<evidence type="ECO:0000313" key="3">
    <source>
        <dbReference type="Proteomes" id="UP001596287"/>
    </source>
</evidence>
<feature type="signal peptide" evidence="1">
    <location>
        <begin position="1"/>
        <end position="28"/>
    </location>
</feature>
<dbReference type="EMBL" id="JBHSQB010000018">
    <property type="protein sequence ID" value="MFC6098127.1"/>
    <property type="molecule type" value="Genomic_DNA"/>
</dbReference>
<keyword evidence="1" id="KW-0732">Signal</keyword>
<reference evidence="3" key="1">
    <citation type="journal article" date="2019" name="Int. J. Syst. Evol. Microbiol.">
        <title>The Global Catalogue of Microorganisms (GCM) 10K type strain sequencing project: providing services to taxonomists for standard genome sequencing and annotation.</title>
        <authorList>
            <consortium name="The Broad Institute Genomics Platform"/>
            <consortium name="The Broad Institute Genome Sequencing Center for Infectious Disease"/>
            <person name="Wu L."/>
            <person name="Ma J."/>
        </authorList>
    </citation>
    <scope>NUCLEOTIDE SEQUENCE [LARGE SCALE GENOMIC DNA]</scope>
    <source>
        <strain evidence="3">CCUG 49679</strain>
    </source>
</reference>
<sequence length="69" mass="7772">MNLKYKKTQITFLTLLATAVLGIPSGYAQQDSQFTQYMYNTANINPAYAGQRKALSIFGLHRTQWVGLD</sequence>
<name>A0ABW1PSY2_9FLAO</name>
<accession>A0ABW1PSY2</accession>
<feature type="chain" id="PRO_5045221061" evidence="1">
    <location>
        <begin position="29"/>
        <end position="69"/>
    </location>
</feature>
<gene>
    <name evidence="2" type="ORF">ACFPVY_15855</name>
</gene>
<keyword evidence="3" id="KW-1185">Reference proteome</keyword>
<dbReference type="Pfam" id="PF11751">
    <property type="entry name" value="PorP_SprF"/>
    <property type="match status" value="1"/>
</dbReference>